<dbReference type="STRING" id="137246.A0A401SVY0"/>
<sequence length="376" mass="42459">MCDQWFSTQSGLGQHERHRHPVPRNEKRLKPAPQVKGKPGRSDHIWSQEEVAHLRELEVTFAGCKLRNKSIGRILKTKTPKQISDKRRLLANTPTEVKNTSEPTTGIDSHDSEAESVQENSDDEAQCHRASRKTPASFPKHQGVDDQLTQAEELLSARNDPDTLALGIGQVDSITDLLMRSRKRQNKHKRPQKDRAKKDKRPGSNTGAKNWWAAHKALFRATQLLYNSNRCQPTREIMGAPTSSACPLSKEELATCFREKLSVPNKKSNINKYAPYTGKVDDGSLMKPIEVEEVEAAIKGIDENSAGGSGGLKLQDIRTLHEQEWRRRAYAYVVSPEIRELMFHNGDLKFSSLETLLNRQVWAPTPVMKPFPSTNY</sequence>
<feature type="compositionally biased region" description="Basic residues" evidence="1">
    <location>
        <begin position="180"/>
        <end position="192"/>
    </location>
</feature>
<protein>
    <submittedName>
        <fullName evidence="2">Uncharacterized protein</fullName>
    </submittedName>
</protein>
<dbReference type="OrthoDB" id="9802488at2759"/>
<feature type="compositionally biased region" description="Polar residues" evidence="1">
    <location>
        <begin position="92"/>
        <end position="107"/>
    </location>
</feature>
<evidence type="ECO:0000256" key="1">
    <source>
        <dbReference type="SAM" id="MobiDB-lite"/>
    </source>
</evidence>
<feature type="compositionally biased region" description="Acidic residues" evidence="1">
    <location>
        <begin position="114"/>
        <end position="124"/>
    </location>
</feature>
<organism evidence="2 3">
    <name type="scientific">Chiloscyllium punctatum</name>
    <name type="common">Brownbanded bambooshark</name>
    <name type="synonym">Hemiscyllium punctatum</name>
    <dbReference type="NCBI Taxonomy" id="137246"/>
    <lineage>
        <taxon>Eukaryota</taxon>
        <taxon>Metazoa</taxon>
        <taxon>Chordata</taxon>
        <taxon>Craniata</taxon>
        <taxon>Vertebrata</taxon>
        <taxon>Chondrichthyes</taxon>
        <taxon>Elasmobranchii</taxon>
        <taxon>Galeomorphii</taxon>
        <taxon>Galeoidea</taxon>
        <taxon>Orectolobiformes</taxon>
        <taxon>Hemiscylliidae</taxon>
        <taxon>Chiloscyllium</taxon>
    </lineage>
</organism>
<feature type="region of interest" description="Disordered" evidence="1">
    <location>
        <begin position="1"/>
        <end position="43"/>
    </location>
</feature>
<evidence type="ECO:0000313" key="2">
    <source>
        <dbReference type="EMBL" id="GCC34557.1"/>
    </source>
</evidence>
<proteinExistence type="predicted"/>
<dbReference type="AlphaFoldDB" id="A0A401SVY0"/>
<dbReference type="EMBL" id="BEZZ01000609">
    <property type="protein sequence ID" value="GCC34557.1"/>
    <property type="molecule type" value="Genomic_DNA"/>
</dbReference>
<comment type="caution">
    <text evidence="2">The sequence shown here is derived from an EMBL/GenBank/DDBJ whole genome shotgun (WGS) entry which is preliminary data.</text>
</comment>
<keyword evidence="3" id="KW-1185">Reference proteome</keyword>
<feature type="compositionally biased region" description="Polar residues" evidence="1">
    <location>
        <begin position="1"/>
        <end position="12"/>
    </location>
</feature>
<reference evidence="2 3" key="1">
    <citation type="journal article" date="2018" name="Nat. Ecol. Evol.">
        <title>Shark genomes provide insights into elasmobranch evolution and the origin of vertebrates.</title>
        <authorList>
            <person name="Hara Y"/>
            <person name="Yamaguchi K"/>
            <person name="Onimaru K"/>
            <person name="Kadota M"/>
            <person name="Koyanagi M"/>
            <person name="Keeley SD"/>
            <person name="Tatsumi K"/>
            <person name="Tanaka K"/>
            <person name="Motone F"/>
            <person name="Kageyama Y"/>
            <person name="Nozu R"/>
            <person name="Adachi N"/>
            <person name="Nishimura O"/>
            <person name="Nakagawa R"/>
            <person name="Tanegashima C"/>
            <person name="Kiyatake I"/>
            <person name="Matsumoto R"/>
            <person name="Murakumo K"/>
            <person name="Nishida K"/>
            <person name="Terakita A"/>
            <person name="Kuratani S"/>
            <person name="Sato K"/>
            <person name="Hyodo S Kuraku.S."/>
        </authorList>
    </citation>
    <scope>NUCLEOTIDE SEQUENCE [LARGE SCALE GENOMIC DNA]</scope>
</reference>
<name>A0A401SVY0_CHIPU</name>
<feature type="region of interest" description="Disordered" evidence="1">
    <location>
        <begin position="180"/>
        <end position="208"/>
    </location>
</feature>
<feature type="region of interest" description="Disordered" evidence="1">
    <location>
        <begin position="79"/>
        <end position="145"/>
    </location>
</feature>
<dbReference type="Proteomes" id="UP000287033">
    <property type="component" value="Unassembled WGS sequence"/>
</dbReference>
<evidence type="ECO:0000313" key="3">
    <source>
        <dbReference type="Proteomes" id="UP000287033"/>
    </source>
</evidence>
<gene>
    <name evidence="2" type="ORF">chiPu_0013032</name>
</gene>
<accession>A0A401SVY0</accession>